<sequence length="432" mass="49256">MVCFVSILFLCVCVYSTVFRIRFFNYYYLVPHHQTDAYSLQFSGMLFCRLTPPLCLNFLGLIHMDSAISHQDRIQTSYTSIMGSMSVLYFISDGFYIYYPMLVLLLCFATYYSLGSRCLNLLGFHQYITDNDMTSDLVDEGKELIRRERRKRQKAEDGENRRSAWRERYGVQGANGRTRAGYTEFNENQSSPVTEIKKSVKTRRDGEMEEQQRSLLQDNSSDEDSASRSCVTVFMMLDTFQTKLYELEGQVRRGAAERGIAEMKKNEFQEEIQRQKEQISHIESLYKRQLEGAQNTCSQEKGTLQQNISSSTKTIQELKGQLNQLNDDLGKLQKELQSCQGNIKTLNNKLMYDMTHCQSQVLSQKELCDERVAAAKLEVQKKREKLTPPPGVSSQQDNTVDGAVKEDGAVVTVADAVKTATVVSHTPSASQP</sequence>
<protein>
    <submittedName>
        <fullName evidence="1">Uncharacterized protein</fullName>
    </submittedName>
</protein>
<name>A0ACD3Q7H1_LARCR</name>
<dbReference type="EMBL" id="CM011695">
    <property type="protein sequence ID" value="TMS03145.1"/>
    <property type="molecule type" value="Genomic_DNA"/>
</dbReference>
<evidence type="ECO:0000313" key="1">
    <source>
        <dbReference type="EMBL" id="TMS03145.1"/>
    </source>
</evidence>
<keyword evidence="2" id="KW-1185">Reference proteome</keyword>
<dbReference type="Proteomes" id="UP000793456">
    <property type="component" value="Chromosome XXII"/>
</dbReference>
<comment type="caution">
    <text evidence="1">The sequence shown here is derived from an EMBL/GenBank/DDBJ whole genome shotgun (WGS) entry which is preliminary data.</text>
</comment>
<proteinExistence type="predicted"/>
<reference evidence="1" key="1">
    <citation type="submission" date="2018-11" db="EMBL/GenBank/DDBJ databases">
        <title>The sequence and de novo assembly of Larimichthys crocea genome using PacBio and Hi-C technologies.</title>
        <authorList>
            <person name="Xu P."/>
            <person name="Chen B."/>
            <person name="Zhou Z."/>
            <person name="Ke Q."/>
            <person name="Wu Y."/>
            <person name="Bai H."/>
            <person name="Pu F."/>
        </authorList>
    </citation>
    <scope>NUCLEOTIDE SEQUENCE</scope>
    <source>
        <tissue evidence="1">Muscle</tissue>
    </source>
</reference>
<accession>A0ACD3Q7H1</accession>
<gene>
    <name evidence="1" type="ORF">E3U43_000034</name>
</gene>
<organism evidence="1 2">
    <name type="scientific">Larimichthys crocea</name>
    <name type="common">Large yellow croaker</name>
    <name type="synonym">Pseudosciaena crocea</name>
    <dbReference type="NCBI Taxonomy" id="215358"/>
    <lineage>
        <taxon>Eukaryota</taxon>
        <taxon>Metazoa</taxon>
        <taxon>Chordata</taxon>
        <taxon>Craniata</taxon>
        <taxon>Vertebrata</taxon>
        <taxon>Euteleostomi</taxon>
        <taxon>Actinopterygii</taxon>
        <taxon>Neopterygii</taxon>
        <taxon>Teleostei</taxon>
        <taxon>Neoteleostei</taxon>
        <taxon>Acanthomorphata</taxon>
        <taxon>Eupercaria</taxon>
        <taxon>Sciaenidae</taxon>
        <taxon>Larimichthys</taxon>
    </lineage>
</organism>
<evidence type="ECO:0000313" key="2">
    <source>
        <dbReference type="Proteomes" id="UP000793456"/>
    </source>
</evidence>